<organism evidence="2 3">
    <name type="scientific">Cupriavidus oxalaticus</name>
    <dbReference type="NCBI Taxonomy" id="96344"/>
    <lineage>
        <taxon>Bacteria</taxon>
        <taxon>Pseudomonadati</taxon>
        <taxon>Pseudomonadota</taxon>
        <taxon>Betaproteobacteria</taxon>
        <taxon>Burkholderiales</taxon>
        <taxon>Burkholderiaceae</taxon>
        <taxon>Cupriavidus</taxon>
    </lineage>
</organism>
<reference evidence="3" key="1">
    <citation type="submission" date="2018-01" db="EMBL/GenBank/DDBJ databases">
        <authorList>
            <person name="Gaut B.S."/>
            <person name="Morton B.R."/>
            <person name="Clegg M.T."/>
            <person name="Duvall M.R."/>
        </authorList>
    </citation>
    <scope>NUCLEOTIDE SEQUENCE [LARGE SCALE GENOMIC DNA]</scope>
</reference>
<sequence>MVPALTGVASAGCVTLHPAAAVVPVTSWPAGSAAFLHASRRGGQGQYNAGRLFYRTCLFRHLTRHTIRHPTRFAHVQSHRPRWHAPARPHHSLGQQECSAARALRHAAD</sequence>
<gene>
    <name evidence="2" type="ORF">CO2235_U910004</name>
</gene>
<protein>
    <submittedName>
        <fullName evidence="2">Uncharacterized protein</fullName>
    </submittedName>
</protein>
<feature type="compositionally biased region" description="Basic residues" evidence="1">
    <location>
        <begin position="75"/>
        <end position="91"/>
    </location>
</feature>
<comment type="caution">
    <text evidence="2">The sequence shown here is derived from an EMBL/GenBank/DDBJ whole genome shotgun (WGS) entry which is preliminary data.</text>
</comment>
<dbReference type="AlphaFoldDB" id="A0A375FUM3"/>
<evidence type="ECO:0000256" key="1">
    <source>
        <dbReference type="SAM" id="MobiDB-lite"/>
    </source>
</evidence>
<evidence type="ECO:0000313" key="2">
    <source>
        <dbReference type="EMBL" id="SPC10475.1"/>
    </source>
</evidence>
<evidence type="ECO:0000313" key="3">
    <source>
        <dbReference type="Proteomes" id="UP000256862"/>
    </source>
</evidence>
<feature type="region of interest" description="Disordered" evidence="1">
    <location>
        <begin position="75"/>
        <end position="109"/>
    </location>
</feature>
<dbReference type="EMBL" id="OGUS01000100">
    <property type="protein sequence ID" value="SPC10475.1"/>
    <property type="molecule type" value="Genomic_DNA"/>
</dbReference>
<dbReference type="Proteomes" id="UP000256862">
    <property type="component" value="Unassembled WGS sequence"/>
</dbReference>
<proteinExistence type="predicted"/>
<name>A0A375FUM3_9BURK</name>
<accession>A0A375FUM3</accession>